<comment type="caution">
    <text evidence="1">The sequence shown here is derived from an EMBL/GenBank/DDBJ whole genome shotgun (WGS) entry which is preliminary data.</text>
</comment>
<dbReference type="EMBL" id="BAABFO010000023">
    <property type="protein sequence ID" value="GAA4339928.1"/>
    <property type="molecule type" value="Genomic_DNA"/>
</dbReference>
<dbReference type="RefSeq" id="WP_345251546.1">
    <property type="nucleotide sequence ID" value="NZ_BAABFO010000023.1"/>
</dbReference>
<proteinExistence type="predicted"/>
<evidence type="ECO:0000313" key="2">
    <source>
        <dbReference type="Proteomes" id="UP001501671"/>
    </source>
</evidence>
<organism evidence="1 2">
    <name type="scientific">Pigmentiphaga soli</name>
    <dbReference type="NCBI Taxonomy" id="1007095"/>
    <lineage>
        <taxon>Bacteria</taxon>
        <taxon>Pseudomonadati</taxon>
        <taxon>Pseudomonadota</taxon>
        <taxon>Betaproteobacteria</taxon>
        <taxon>Burkholderiales</taxon>
        <taxon>Alcaligenaceae</taxon>
        <taxon>Pigmentiphaga</taxon>
    </lineage>
</organism>
<protein>
    <submittedName>
        <fullName evidence="1">Uncharacterized protein</fullName>
    </submittedName>
</protein>
<evidence type="ECO:0000313" key="1">
    <source>
        <dbReference type="EMBL" id="GAA4339928.1"/>
    </source>
</evidence>
<dbReference type="Proteomes" id="UP001501671">
    <property type="component" value="Unassembled WGS sequence"/>
</dbReference>
<accession>A0ABP8HJA5</accession>
<reference evidence="2" key="1">
    <citation type="journal article" date="2019" name="Int. J. Syst. Evol. Microbiol.">
        <title>The Global Catalogue of Microorganisms (GCM) 10K type strain sequencing project: providing services to taxonomists for standard genome sequencing and annotation.</title>
        <authorList>
            <consortium name="The Broad Institute Genomics Platform"/>
            <consortium name="The Broad Institute Genome Sequencing Center for Infectious Disease"/>
            <person name="Wu L."/>
            <person name="Ma J."/>
        </authorList>
    </citation>
    <scope>NUCLEOTIDE SEQUENCE [LARGE SCALE GENOMIC DNA]</scope>
    <source>
        <strain evidence="2">JCM 17666</strain>
    </source>
</reference>
<keyword evidence="2" id="KW-1185">Reference proteome</keyword>
<gene>
    <name evidence="1" type="ORF">GCM10023144_38810</name>
</gene>
<name>A0ABP8HJA5_9BURK</name>
<sequence length="102" mass="11194">MSIDRKAMVCFVVAAKGSDGAWRWGALNEDRQWLMPLHAEEFAAGEKAGVLCCKTDDLIRQVAIEGLGMDSATEVIVHRLFQASDSDDCAAVISRKVRRRAA</sequence>